<evidence type="ECO:0000313" key="2">
    <source>
        <dbReference type="Proteomes" id="UP000694727"/>
    </source>
</evidence>
<reference evidence="1" key="1">
    <citation type="submission" date="2025-08" db="UniProtKB">
        <authorList>
            <consortium name="Ensembl"/>
        </authorList>
    </citation>
    <scope>IDENTIFICATION</scope>
</reference>
<accession>A0A8D0SE49</accession>
<evidence type="ECO:0000313" key="1">
    <source>
        <dbReference type="Ensembl" id="ENSSSCP00025027239.1"/>
    </source>
</evidence>
<dbReference type="Ensembl" id="ENSSSCT00025063896.1">
    <property type="protein sequence ID" value="ENSSSCP00025027239.1"/>
    <property type="gene ID" value="ENSSSCG00025046981.1"/>
</dbReference>
<sequence>IHNLSHYQHHPQSGTFVTIDEPLQTHPNYPRSAVYIGVHSCSCCCTFYAFGQMYDDMYLHNKKNTCHLFSRYLIQK</sequence>
<organism evidence="1 2">
    <name type="scientific">Sus scrofa</name>
    <name type="common">Pig</name>
    <dbReference type="NCBI Taxonomy" id="9823"/>
    <lineage>
        <taxon>Eukaryota</taxon>
        <taxon>Metazoa</taxon>
        <taxon>Chordata</taxon>
        <taxon>Craniata</taxon>
        <taxon>Vertebrata</taxon>
        <taxon>Euteleostomi</taxon>
        <taxon>Mammalia</taxon>
        <taxon>Eutheria</taxon>
        <taxon>Laurasiatheria</taxon>
        <taxon>Artiodactyla</taxon>
        <taxon>Suina</taxon>
        <taxon>Suidae</taxon>
        <taxon>Sus</taxon>
    </lineage>
</organism>
<proteinExistence type="predicted"/>
<dbReference type="Proteomes" id="UP000694727">
    <property type="component" value="Unplaced"/>
</dbReference>
<dbReference type="AlphaFoldDB" id="A0A8D0SE49"/>
<protein>
    <submittedName>
        <fullName evidence="1">Uncharacterized protein</fullName>
    </submittedName>
</protein>
<name>A0A8D0SE49_PIG</name>